<proteinExistence type="predicted"/>
<gene>
    <name evidence="1" type="ORF">WR25_22453</name>
</gene>
<comment type="caution">
    <text evidence="1">The sequence shown here is derived from an EMBL/GenBank/DDBJ whole genome shotgun (WGS) entry which is preliminary data.</text>
</comment>
<protein>
    <submittedName>
        <fullName evidence="1">Uncharacterized protein</fullName>
    </submittedName>
</protein>
<evidence type="ECO:0000313" key="1">
    <source>
        <dbReference type="EMBL" id="PAV72014.1"/>
    </source>
</evidence>
<keyword evidence="2" id="KW-1185">Reference proteome</keyword>
<reference evidence="1 2" key="1">
    <citation type="journal article" date="2017" name="Curr. Biol.">
        <title>Genome architecture and evolution of a unichromosomal asexual nematode.</title>
        <authorList>
            <person name="Fradin H."/>
            <person name="Zegar C."/>
            <person name="Gutwein M."/>
            <person name="Lucas J."/>
            <person name="Kovtun M."/>
            <person name="Corcoran D."/>
            <person name="Baugh L.R."/>
            <person name="Kiontke K."/>
            <person name="Gunsalus K."/>
            <person name="Fitch D.H."/>
            <person name="Piano F."/>
        </authorList>
    </citation>
    <scope>NUCLEOTIDE SEQUENCE [LARGE SCALE GENOMIC DNA]</scope>
    <source>
        <strain evidence="1">PF1309</strain>
    </source>
</reference>
<dbReference type="EMBL" id="LIAE01008866">
    <property type="protein sequence ID" value="PAV72014.1"/>
    <property type="molecule type" value="Genomic_DNA"/>
</dbReference>
<accession>A0A2A2KDG5</accession>
<organism evidence="1 2">
    <name type="scientific">Diploscapter pachys</name>
    <dbReference type="NCBI Taxonomy" id="2018661"/>
    <lineage>
        <taxon>Eukaryota</taxon>
        <taxon>Metazoa</taxon>
        <taxon>Ecdysozoa</taxon>
        <taxon>Nematoda</taxon>
        <taxon>Chromadorea</taxon>
        <taxon>Rhabditida</taxon>
        <taxon>Rhabditina</taxon>
        <taxon>Rhabditomorpha</taxon>
        <taxon>Rhabditoidea</taxon>
        <taxon>Rhabditidae</taxon>
        <taxon>Diploscapter</taxon>
    </lineage>
</organism>
<name>A0A2A2KDG5_9BILA</name>
<sequence length="108" mass="11712">MRPVALIDIPVVDELLGAVHDEGQAVRAGEKLGGAGRQRIVAIGQAARADPNEYEADNAGMIEDARAELSGRHPNYQTGRRTAHHLSLSLQSISISCSRNDYISHLER</sequence>
<dbReference type="AlphaFoldDB" id="A0A2A2KDG5"/>
<dbReference type="Proteomes" id="UP000218231">
    <property type="component" value="Unassembled WGS sequence"/>
</dbReference>
<evidence type="ECO:0000313" key="2">
    <source>
        <dbReference type="Proteomes" id="UP000218231"/>
    </source>
</evidence>